<protein>
    <submittedName>
        <fullName evidence="1">Uncharacterized protein</fullName>
    </submittedName>
</protein>
<sequence>MSLNIPKGSRIGKLACSIWLELRGEGMSGVLGGLCKFKEREGFGTDIVLRCPDLCKAVIDRAFHQHPVIAVLLGLQPILTPFLKQLLKQLGARMTVTASHAAFPRGLALSRRDPLFDDGRDDCAGGIISAMFV</sequence>
<proteinExistence type="predicted"/>
<reference evidence="1" key="1">
    <citation type="submission" date="2023-04" db="EMBL/GenBank/DDBJ databases">
        <title>Draft Genome sequencing of Naganishia species isolated from polar environments using Oxford Nanopore Technology.</title>
        <authorList>
            <person name="Leo P."/>
            <person name="Venkateswaran K."/>
        </authorList>
    </citation>
    <scope>NUCLEOTIDE SEQUENCE</scope>
    <source>
        <strain evidence="1">MNA-CCFEE 5261</strain>
    </source>
</reference>
<evidence type="ECO:0000313" key="2">
    <source>
        <dbReference type="Proteomes" id="UP001241377"/>
    </source>
</evidence>
<name>A0ACC2WEQ6_9TREE</name>
<gene>
    <name evidence="1" type="ORF">QFC19_001873</name>
</gene>
<comment type="caution">
    <text evidence="1">The sequence shown here is derived from an EMBL/GenBank/DDBJ whole genome shotgun (WGS) entry which is preliminary data.</text>
</comment>
<evidence type="ECO:0000313" key="1">
    <source>
        <dbReference type="EMBL" id="KAJ9109893.1"/>
    </source>
</evidence>
<dbReference type="Proteomes" id="UP001241377">
    <property type="component" value="Unassembled WGS sequence"/>
</dbReference>
<organism evidence="1 2">
    <name type="scientific">Naganishia cerealis</name>
    <dbReference type="NCBI Taxonomy" id="610337"/>
    <lineage>
        <taxon>Eukaryota</taxon>
        <taxon>Fungi</taxon>
        <taxon>Dikarya</taxon>
        <taxon>Basidiomycota</taxon>
        <taxon>Agaricomycotina</taxon>
        <taxon>Tremellomycetes</taxon>
        <taxon>Filobasidiales</taxon>
        <taxon>Filobasidiaceae</taxon>
        <taxon>Naganishia</taxon>
    </lineage>
</organism>
<dbReference type="EMBL" id="JASBWR010000015">
    <property type="protein sequence ID" value="KAJ9109893.1"/>
    <property type="molecule type" value="Genomic_DNA"/>
</dbReference>
<keyword evidence="2" id="KW-1185">Reference proteome</keyword>
<accession>A0ACC2WEQ6</accession>